<evidence type="ECO:0000313" key="3">
    <source>
        <dbReference type="Proteomes" id="UP001056610"/>
    </source>
</evidence>
<name>A0ABY4QLH1_9MYCO</name>
<dbReference type="PANTHER" id="PTHR43316">
    <property type="entry name" value="HYDROLASE, HALOACID DELAHOGENASE-RELATED"/>
    <property type="match status" value="1"/>
</dbReference>
<dbReference type="InterPro" id="IPR051540">
    <property type="entry name" value="S-2-haloacid_dehalogenase"/>
</dbReference>
<accession>A0ABY4QLH1</accession>
<proteinExistence type="predicted"/>
<evidence type="ECO:0000256" key="1">
    <source>
        <dbReference type="ARBA" id="ARBA00022801"/>
    </source>
</evidence>
<dbReference type="SFLD" id="SFLDG01129">
    <property type="entry name" value="C1.5:_HAD__Beta-PGM__Phosphata"/>
    <property type="match status" value="1"/>
</dbReference>
<evidence type="ECO:0000313" key="2">
    <source>
        <dbReference type="EMBL" id="UQX10701.1"/>
    </source>
</evidence>
<dbReference type="InterPro" id="IPR006439">
    <property type="entry name" value="HAD-SF_hydro_IA"/>
</dbReference>
<dbReference type="RefSeq" id="WP_219067919.1">
    <property type="nucleotide sequence ID" value="NZ_CAJUXY010000027.1"/>
</dbReference>
<dbReference type="CDD" id="cd02588">
    <property type="entry name" value="HAD_L2-DEX"/>
    <property type="match status" value="1"/>
</dbReference>
<gene>
    <name evidence="2" type="ORF">M5I08_22335</name>
</gene>
<keyword evidence="3" id="KW-1185">Reference proteome</keyword>
<dbReference type="NCBIfam" id="TIGR01493">
    <property type="entry name" value="HAD-SF-IA-v2"/>
    <property type="match status" value="1"/>
</dbReference>
<dbReference type="SFLD" id="SFLDS00003">
    <property type="entry name" value="Haloacid_Dehalogenase"/>
    <property type="match status" value="1"/>
</dbReference>
<keyword evidence="1" id="KW-0378">Hydrolase</keyword>
<protein>
    <submittedName>
        <fullName evidence="2">Haloacid dehalogenase type II</fullName>
    </submittedName>
</protein>
<dbReference type="PANTHER" id="PTHR43316:SF3">
    <property type="entry name" value="HALOACID DEHALOGENASE, TYPE II (AFU_ORTHOLOGUE AFUA_2G07750)-RELATED"/>
    <property type="match status" value="1"/>
</dbReference>
<dbReference type="Pfam" id="PF00702">
    <property type="entry name" value="Hydrolase"/>
    <property type="match status" value="1"/>
</dbReference>
<dbReference type="InterPro" id="IPR006328">
    <property type="entry name" value="2-HAD"/>
</dbReference>
<dbReference type="Proteomes" id="UP001056610">
    <property type="component" value="Chromosome"/>
</dbReference>
<sequence length="226" mass="24462">MVGAPSVLVFDVNETLVDIESLAPLFERVFGDPGAMREWFNQLVMYSMTATLSGRYVDFFSLGRGVLQMMASSRRLAVTDDDLHELKNSMLSMPAHPDVEDGLTTLRDNGFRLVTLTNSPPNPDGPSALEQAGLAHFFEQTLSVEQCRAFKPAPAVYEHVCETLAVAPADCMMVAAHVWDTIGAQSAGLSGALITRPGNALLAIPDLPQPAIVANDLREFARQLCA</sequence>
<reference evidence="2" key="1">
    <citation type="submission" date="2022-05" db="EMBL/GenBank/DDBJ databases">
        <title>A methanotrophic Mycobacterium dominates a cave microbial ecosystem.</title>
        <authorList>
            <person name="Van Spanning R.J.M."/>
            <person name="Guan Q."/>
            <person name="Melkonian C."/>
            <person name="Gallant J."/>
            <person name="Polerecky L."/>
            <person name="Flot J.-F."/>
            <person name="Brandt B.W."/>
            <person name="Braster M."/>
            <person name="Iturbe Espinoza P."/>
            <person name="Aerts J."/>
            <person name="Meima-Franke M."/>
            <person name="Piersma S.R."/>
            <person name="Bunduc C."/>
            <person name="Ummels R."/>
            <person name="Pain A."/>
            <person name="Fleming E.J."/>
            <person name="van der Wel N."/>
            <person name="Gherman V.D."/>
            <person name="Sarbu S.M."/>
            <person name="Bodelier P.L.E."/>
            <person name="Bitter W."/>
        </authorList>
    </citation>
    <scope>NUCLEOTIDE SEQUENCE</scope>
    <source>
        <strain evidence="2">Sulfur Cave</strain>
    </source>
</reference>
<organism evidence="2 3">
    <name type="scientific">Candidatus Mycobacterium methanotrophicum</name>
    <dbReference type="NCBI Taxonomy" id="2943498"/>
    <lineage>
        <taxon>Bacteria</taxon>
        <taxon>Bacillati</taxon>
        <taxon>Actinomycetota</taxon>
        <taxon>Actinomycetes</taxon>
        <taxon>Mycobacteriales</taxon>
        <taxon>Mycobacteriaceae</taxon>
        <taxon>Mycobacterium</taxon>
    </lineage>
</organism>
<dbReference type="EMBL" id="CP097320">
    <property type="protein sequence ID" value="UQX10701.1"/>
    <property type="molecule type" value="Genomic_DNA"/>
</dbReference>
<dbReference type="NCBIfam" id="TIGR01428">
    <property type="entry name" value="HAD_type_II"/>
    <property type="match status" value="1"/>
</dbReference>